<name>A0A6N8DGM3_RHOAC</name>
<accession>A0A6N8DGM3</accession>
<reference evidence="2 3" key="1">
    <citation type="submission" date="2019-11" db="EMBL/GenBank/DDBJ databases">
        <title>Whole-genome sequence of a Rhodoblastus acidophilus DSM 142.</title>
        <authorList>
            <person name="Kyndt J.A."/>
            <person name="Meyer T.E."/>
        </authorList>
    </citation>
    <scope>NUCLEOTIDE SEQUENCE [LARGE SCALE GENOMIC DNA]</scope>
    <source>
        <strain evidence="2 3">DSM 142</strain>
    </source>
</reference>
<keyword evidence="1" id="KW-0812">Transmembrane</keyword>
<evidence type="ECO:0000256" key="1">
    <source>
        <dbReference type="SAM" id="Phobius"/>
    </source>
</evidence>
<dbReference type="AlphaFoldDB" id="A0A6N8DGM3"/>
<protein>
    <submittedName>
        <fullName evidence="2">Na+/H+ antiporter subunit G</fullName>
    </submittedName>
</protein>
<feature type="transmembrane region" description="Helical" evidence="1">
    <location>
        <begin position="7"/>
        <end position="28"/>
    </location>
</feature>
<comment type="caution">
    <text evidence="2">The sequence shown here is derived from an EMBL/GenBank/DDBJ whole genome shotgun (WGS) entry which is preliminary data.</text>
</comment>
<dbReference type="GO" id="GO:0015385">
    <property type="term" value="F:sodium:proton antiporter activity"/>
    <property type="evidence" value="ECO:0007669"/>
    <property type="project" value="TreeGrafter"/>
</dbReference>
<dbReference type="PANTHER" id="PTHR34703">
    <property type="entry name" value="ANTIPORTER SUBUNIT MNHG2-RELATED"/>
    <property type="match status" value="1"/>
</dbReference>
<sequence>MSALIDLFSVAAIGAGLFFFFAGTVGLLRFPDSLTRLHALSKADNLGLGLVVLGLIPRAENPLAALKLLVVWALVLLSGASTAQLIGRALRRGRK</sequence>
<evidence type="ECO:0000313" key="3">
    <source>
        <dbReference type="Proteomes" id="UP000439113"/>
    </source>
</evidence>
<feature type="transmembrane region" description="Helical" evidence="1">
    <location>
        <begin position="64"/>
        <end position="86"/>
    </location>
</feature>
<proteinExistence type="predicted"/>
<dbReference type="EMBL" id="WNKS01000001">
    <property type="protein sequence ID" value="MTV29390.1"/>
    <property type="molecule type" value="Genomic_DNA"/>
</dbReference>
<dbReference type="Pfam" id="PF03334">
    <property type="entry name" value="PhaG_MnhG_YufB"/>
    <property type="match status" value="1"/>
</dbReference>
<dbReference type="RefSeq" id="WP_155444068.1">
    <property type="nucleotide sequence ID" value="NZ_JAOQNR010000001.1"/>
</dbReference>
<gene>
    <name evidence="2" type="ORF">GJ654_00125</name>
</gene>
<dbReference type="InterPro" id="IPR005133">
    <property type="entry name" value="PhaG_MnhG_YufB"/>
</dbReference>
<evidence type="ECO:0000313" key="2">
    <source>
        <dbReference type="EMBL" id="MTV29390.1"/>
    </source>
</evidence>
<dbReference type="Proteomes" id="UP000439113">
    <property type="component" value="Unassembled WGS sequence"/>
</dbReference>
<keyword evidence="1" id="KW-0472">Membrane</keyword>
<organism evidence="2 3">
    <name type="scientific">Rhodoblastus acidophilus</name>
    <name type="common">Rhodopseudomonas acidophila</name>
    <dbReference type="NCBI Taxonomy" id="1074"/>
    <lineage>
        <taxon>Bacteria</taxon>
        <taxon>Pseudomonadati</taxon>
        <taxon>Pseudomonadota</taxon>
        <taxon>Alphaproteobacteria</taxon>
        <taxon>Hyphomicrobiales</taxon>
        <taxon>Rhodoblastaceae</taxon>
        <taxon>Rhodoblastus</taxon>
    </lineage>
</organism>
<keyword evidence="1" id="KW-1133">Transmembrane helix</keyword>
<dbReference type="PANTHER" id="PTHR34703:SF1">
    <property type="entry name" value="ANTIPORTER SUBUNIT MNHG2-RELATED"/>
    <property type="match status" value="1"/>
</dbReference>